<proteinExistence type="predicted"/>
<name>A0A937W7D5_UNCTE</name>
<dbReference type="SUPFAM" id="SSF53756">
    <property type="entry name" value="UDP-Glycosyltransferase/glycogen phosphorylase"/>
    <property type="match status" value="1"/>
</dbReference>
<comment type="caution">
    <text evidence="1">The sequence shown here is derived from an EMBL/GenBank/DDBJ whole genome shotgun (WGS) entry which is preliminary data.</text>
</comment>
<dbReference type="Proteomes" id="UP000712673">
    <property type="component" value="Unassembled WGS sequence"/>
</dbReference>
<sequence>MRLCMISDDSLDQPTPERLDLSAVEQQLVALGHQGHDITWLMSPAQALTLRQPARLTPQALTMLPPCCRHVIPVELYHYAGLRLVCVPEAFWRQTDLHTRLFTFLCLLQRAAPAAVFHAWGSTLTSLYLTVYTARFLAVPAVVSYTDCHLATTRFAQPFLWGWIAQHLAAAVVSTRTAQTLLQACGIPASLLTPAQPAAHLALVALYQEVCSSASPGARAR</sequence>
<gene>
    <name evidence="1" type="ORF">FJZ47_22555</name>
</gene>
<accession>A0A937W7D5</accession>
<evidence type="ECO:0000313" key="1">
    <source>
        <dbReference type="EMBL" id="MBM3226555.1"/>
    </source>
</evidence>
<dbReference type="EMBL" id="VGLS01000952">
    <property type="protein sequence ID" value="MBM3226555.1"/>
    <property type="molecule type" value="Genomic_DNA"/>
</dbReference>
<reference evidence="1" key="1">
    <citation type="submission" date="2019-03" db="EMBL/GenBank/DDBJ databases">
        <title>Lake Tanganyika Metagenome-Assembled Genomes (MAGs).</title>
        <authorList>
            <person name="Tran P."/>
        </authorList>
    </citation>
    <scope>NUCLEOTIDE SEQUENCE</scope>
    <source>
        <strain evidence="1">K_DeepCast_65m_m2_066</strain>
    </source>
</reference>
<protein>
    <submittedName>
        <fullName evidence="1">Uncharacterized protein</fullName>
    </submittedName>
</protein>
<organism evidence="1 2">
    <name type="scientific">Tectimicrobiota bacterium</name>
    <dbReference type="NCBI Taxonomy" id="2528274"/>
    <lineage>
        <taxon>Bacteria</taxon>
        <taxon>Pseudomonadati</taxon>
        <taxon>Nitrospinota/Tectimicrobiota group</taxon>
        <taxon>Candidatus Tectimicrobiota</taxon>
    </lineage>
</organism>
<dbReference type="AlphaFoldDB" id="A0A937W7D5"/>
<evidence type="ECO:0000313" key="2">
    <source>
        <dbReference type="Proteomes" id="UP000712673"/>
    </source>
</evidence>